<name>A0A538SZ80_UNCEI</name>
<gene>
    <name evidence="1" type="ORF">E6K76_12430</name>
</gene>
<evidence type="ECO:0008006" key="3">
    <source>
        <dbReference type="Google" id="ProtNLM"/>
    </source>
</evidence>
<reference evidence="1 2" key="1">
    <citation type="journal article" date="2019" name="Nat. Microbiol.">
        <title>Mediterranean grassland soil C-N compound turnover is dependent on rainfall and depth, and is mediated by genomically divergent microorganisms.</title>
        <authorList>
            <person name="Diamond S."/>
            <person name="Andeer P.F."/>
            <person name="Li Z."/>
            <person name="Crits-Christoph A."/>
            <person name="Burstein D."/>
            <person name="Anantharaman K."/>
            <person name="Lane K.R."/>
            <person name="Thomas B.C."/>
            <person name="Pan C."/>
            <person name="Northen T.R."/>
            <person name="Banfield J.F."/>
        </authorList>
    </citation>
    <scope>NUCLEOTIDE SEQUENCE [LARGE SCALE GENOMIC DNA]</scope>
    <source>
        <strain evidence="1">WS_6</strain>
    </source>
</reference>
<protein>
    <recommendedName>
        <fullName evidence="3">Penicillin-binding C-terminal domain-containing protein</fullName>
    </recommendedName>
</protein>
<sequence>MSAESWGLGRFALFRDEVGPRVALLKSSARAVRAGPYSRWAVEASVVEKGSGVDARASWMEVDGVRVPTEWDPEAGRLRWRPARPPGRGTHAVLIVAADHAGNTTRAEGQFRLGR</sequence>
<dbReference type="Proteomes" id="UP000316852">
    <property type="component" value="Unassembled WGS sequence"/>
</dbReference>
<dbReference type="AlphaFoldDB" id="A0A538SZ80"/>
<accession>A0A538SZ80</accession>
<comment type="caution">
    <text evidence="1">The sequence shown here is derived from an EMBL/GenBank/DDBJ whole genome shotgun (WGS) entry which is preliminary data.</text>
</comment>
<organism evidence="1 2">
    <name type="scientific">Eiseniibacteriota bacterium</name>
    <dbReference type="NCBI Taxonomy" id="2212470"/>
    <lineage>
        <taxon>Bacteria</taxon>
        <taxon>Candidatus Eiseniibacteriota</taxon>
    </lineage>
</organism>
<evidence type="ECO:0000313" key="2">
    <source>
        <dbReference type="Proteomes" id="UP000316852"/>
    </source>
</evidence>
<proteinExistence type="predicted"/>
<evidence type="ECO:0000313" key="1">
    <source>
        <dbReference type="EMBL" id="TMQ56564.1"/>
    </source>
</evidence>
<dbReference type="EMBL" id="VBOW01000092">
    <property type="protein sequence ID" value="TMQ56564.1"/>
    <property type="molecule type" value="Genomic_DNA"/>
</dbReference>